<dbReference type="Gene3D" id="1.10.600.10">
    <property type="entry name" value="Farnesyl Diphosphate Synthase"/>
    <property type="match status" value="1"/>
</dbReference>
<name>A0AAW1JC57_POPJA</name>
<dbReference type="GO" id="GO:0003723">
    <property type="term" value="F:RNA binding"/>
    <property type="evidence" value="ECO:0007669"/>
    <property type="project" value="TreeGrafter"/>
</dbReference>
<sequence length="665" mass="75679">MPQLRSFWYPLRISQRLKYSAYSSSNQKHEHFRDTSISEAERVVGYPTSFLNLRWLLSEEIAHVASHLRKLLGTNHPLQNLARDLILNSEKPSWGLIVLLVSKAGGHIKSFTDIDQDKTAGVLHSQRIVGEVTEMLKTSNLLHRTLITIDDNTKDVPNMRFGNKVALLCGDYLLSNSYQQLASIKDHDLNDLISSAVRDLAESEFIGVRDKNNKPLPSKPTQENTEFEIPAEFGIRPSSFTHFLGNAKTEWILRSTLSGASLLGKACKGVLLLAGHDEDFQMKGFLLGKYLALSLEAARDYTSVFSDRKISPISAPMLFHLQRYPTFYSTIERVINNESNFDDSDIRSKLQKSVALSDTILLQNEFSEKTLSILEHFRDSDAKIALRNIIHSIKLELLCEMAPTEPKPATGDKKPAAKKPKIGKPRNYDLGNGIYRFSRTRVYHKKALYKFVGKKVAPTKKPVKALTAVKPIGGEKNGEKRIVVLKKRRNYYPTEDKISKRPAKKCFKQHKRSLRTSIKPGTILILLAGPHKGKRVVFLKQLYSGLLLITGPFKINACPLRRISQRYVIGTKTRIDITGVKIPNTINDTYFRRERKKRAKKEEGDIFSVRKELYKVSDQRKADQKLVDKEIIGAIKKNPDRKLLYAYLATMFGLRSSQYPHRMKF</sequence>
<accession>A0AAW1JC57</accession>
<reference evidence="9 10" key="1">
    <citation type="journal article" date="2024" name="BMC Genomics">
        <title>De novo assembly and annotation of Popillia japonica's genome with initial clues to its potential as an invasive pest.</title>
        <authorList>
            <person name="Cucini C."/>
            <person name="Boschi S."/>
            <person name="Funari R."/>
            <person name="Cardaioli E."/>
            <person name="Iannotti N."/>
            <person name="Marturano G."/>
            <person name="Paoli F."/>
            <person name="Bruttini M."/>
            <person name="Carapelli A."/>
            <person name="Frati F."/>
            <person name="Nardi F."/>
        </authorList>
    </citation>
    <scope>NUCLEOTIDE SEQUENCE [LARGE SCALE GENOMIC DNA]</scope>
    <source>
        <strain evidence="9">DMR45628</strain>
    </source>
</reference>
<dbReference type="InterPro" id="IPR000915">
    <property type="entry name" value="60S_ribosomal_eL6"/>
</dbReference>
<dbReference type="InterPro" id="IPR008949">
    <property type="entry name" value="Isoprenoid_synthase_dom_sf"/>
</dbReference>
<comment type="subunit">
    <text evidence="7">Component of the large ribosomal subunit. May bind IPO9 with low affinity.</text>
</comment>
<dbReference type="SUPFAM" id="SSF50104">
    <property type="entry name" value="Translation proteins SH3-like domain"/>
    <property type="match status" value="1"/>
</dbReference>
<dbReference type="CDD" id="cd13156">
    <property type="entry name" value="KOW_RPL6"/>
    <property type="match status" value="1"/>
</dbReference>
<comment type="similarity">
    <text evidence="1">Belongs to the eukaryotic ribosomal protein eL6 family.</text>
</comment>
<evidence type="ECO:0000256" key="1">
    <source>
        <dbReference type="ARBA" id="ARBA00010592"/>
    </source>
</evidence>
<dbReference type="Pfam" id="PF03868">
    <property type="entry name" value="Ribosomal_L6e_N"/>
    <property type="match status" value="1"/>
</dbReference>
<evidence type="ECO:0000256" key="5">
    <source>
        <dbReference type="ARBA" id="ARBA00035233"/>
    </source>
</evidence>
<dbReference type="Pfam" id="PF01159">
    <property type="entry name" value="Ribosomal_L6e"/>
    <property type="match status" value="1"/>
</dbReference>
<evidence type="ECO:0000256" key="4">
    <source>
        <dbReference type="ARBA" id="ARBA00034092"/>
    </source>
</evidence>
<keyword evidence="10" id="KW-1185">Reference proteome</keyword>
<evidence type="ECO:0000313" key="9">
    <source>
        <dbReference type="EMBL" id="KAK9700513.1"/>
    </source>
</evidence>
<comment type="function">
    <text evidence="4">Component of the large ribosomal subunit. The ribosome is a large ribonucleoprotein complex responsible for the synthesis of proteins in the cell.</text>
</comment>
<dbReference type="InterPro" id="IPR000092">
    <property type="entry name" value="Polyprenyl_synt"/>
</dbReference>
<gene>
    <name evidence="9" type="ORF">QE152_g31215</name>
</gene>
<dbReference type="SUPFAM" id="SSF48576">
    <property type="entry name" value="Terpenoid synthases"/>
    <property type="match status" value="1"/>
</dbReference>
<dbReference type="GO" id="GO:0022625">
    <property type="term" value="C:cytosolic large ribosomal subunit"/>
    <property type="evidence" value="ECO:0007669"/>
    <property type="project" value="TreeGrafter"/>
</dbReference>
<evidence type="ECO:0000256" key="2">
    <source>
        <dbReference type="ARBA" id="ARBA00022980"/>
    </source>
</evidence>
<keyword evidence="3" id="KW-0687">Ribonucleoprotein</keyword>
<evidence type="ECO:0000256" key="7">
    <source>
        <dbReference type="ARBA" id="ARBA00046388"/>
    </source>
</evidence>
<dbReference type="GO" id="GO:0000027">
    <property type="term" value="P:ribosomal large subunit assembly"/>
    <property type="evidence" value="ECO:0007669"/>
    <property type="project" value="TreeGrafter"/>
</dbReference>
<dbReference type="InterPro" id="IPR014722">
    <property type="entry name" value="Rib_uL2_dom2"/>
</dbReference>
<dbReference type="AlphaFoldDB" id="A0AAW1JC57"/>
<dbReference type="FunFam" id="2.30.30.30:FF:000014">
    <property type="entry name" value="60S ribosomal protein L6"/>
    <property type="match status" value="1"/>
</dbReference>
<protein>
    <recommendedName>
        <fullName evidence="5">Large ribosomal subunit protein eL6</fullName>
    </recommendedName>
    <alternativeName>
        <fullName evidence="6">60S ribosomal protein L6</fullName>
    </alternativeName>
</protein>
<dbReference type="Gene3D" id="2.30.30.30">
    <property type="match status" value="1"/>
</dbReference>
<dbReference type="Pfam" id="PF00348">
    <property type="entry name" value="polyprenyl_synt"/>
    <property type="match status" value="1"/>
</dbReference>
<feature type="domain" description="Large ribosomal subunit protein uL6 N-terminal" evidence="8">
    <location>
        <begin position="417"/>
        <end position="471"/>
    </location>
</feature>
<organism evidence="9 10">
    <name type="scientific">Popillia japonica</name>
    <name type="common">Japanese beetle</name>
    <dbReference type="NCBI Taxonomy" id="7064"/>
    <lineage>
        <taxon>Eukaryota</taxon>
        <taxon>Metazoa</taxon>
        <taxon>Ecdysozoa</taxon>
        <taxon>Arthropoda</taxon>
        <taxon>Hexapoda</taxon>
        <taxon>Insecta</taxon>
        <taxon>Pterygota</taxon>
        <taxon>Neoptera</taxon>
        <taxon>Endopterygota</taxon>
        <taxon>Coleoptera</taxon>
        <taxon>Polyphaga</taxon>
        <taxon>Scarabaeiformia</taxon>
        <taxon>Scarabaeidae</taxon>
        <taxon>Rutelinae</taxon>
        <taxon>Popillia</taxon>
    </lineage>
</organism>
<dbReference type="GO" id="GO:0003735">
    <property type="term" value="F:structural constituent of ribosome"/>
    <property type="evidence" value="ECO:0007669"/>
    <property type="project" value="InterPro"/>
</dbReference>
<dbReference type="InterPro" id="IPR008991">
    <property type="entry name" value="Translation_prot_SH3-like_sf"/>
</dbReference>
<dbReference type="InterPro" id="IPR041997">
    <property type="entry name" value="Ribosomal_eL6_KOW"/>
</dbReference>
<evidence type="ECO:0000259" key="8">
    <source>
        <dbReference type="Pfam" id="PF03868"/>
    </source>
</evidence>
<comment type="caution">
    <text evidence="9">The sequence shown here is derived from an EMBL/GenBank/DDBJ whole genome shotgun (WGS) entry which is preliminary data.</text>
</comment>
<proteinExistence type="inferred from homology"/>
<dbReference type="PANTHER" id="PTHR10715:SF0">
    <property type="entry name" value="LARGE RIBOSOMAL SUBUNIT PROTEIN EL6"/>
    <property type="match status" value="1"/>
</dbReference>
<evidence type="ECO:0000256" key="3">
    <source>
        <dbReference type="ARBA" id="ARBA00023274"/>
    </source>
</evidence>
<evidence type="ECO:0000256" key="6">
    <source>
        <dbReference type="ARBA" id="ARBA00035351"/>
    </source>
</evidence>
<dbReference type="EMBL" id="JASPKY010000436">
    <property type="protein sequence ID" value="KAK9700513.1"/>
    <property type="molecule type" value="Genomic_DNA"/>
</dbReference>
<dbReference type="Proteomes" id="UP001458880">
    <property type="component" value="Unassembled WGS sequence"/>
</dbReference>
<dbReference type="InterPro" id="IPR005568">
    <property type="entry name" value="Ribosomal_uL6_N"/>
</dbReference>
<dbReference type="GO" id="GO:0002181">
    <property type="term" value="P:cytoplasmic translation"/>
    <property type="evidence" value="ECO:0007669"/>
    <property type="project" value="TreeGrafter"/>
</dbReference>
<evidence type="ECO:0000313" key="10">
    <source>
        <dbReference type="Proteomes" id="UP001458880"/>
    </source>
</evidence>
<keyword evidence="2 9" id="KW-0689">Ribosomal protein</keyword>
<dbReference type="PANTHER" id="PTHR10715">
    <property type="entry name" value="60S RIBOSOMAL PROTEIN L6"/>
    <property type="match status" value="1"/>
</dbReference>